<evidence type="ECO:0000313" key="2">
    <source>
        <dbReference type="EMBL" id="RZR71268.1"/>
    </source>
</evidence>
<accession>A0A445MAQ1</accession>
<dbReference type="EMBL" id="KV875510">
    <property type="protein sequence ID" value="RZR71268.1"/>
    <property type="molecule type" value="Genomic_DNA"/>
</dbReference>
<dbReference type="AlphaFoldDB" id="A0A445MAQ1"/>
<feature type="compositionally biased region" description="Acidic residues" evidence="1">
    <location>
        <begin position="14"/>
        <end position="24"/>
    </location>
</feature>
<organism evidence="2">
    <name type="scientific">Ensete ventricosum</name>
    <name type="common">Abyssinian banana</name>
    <name type="synonym">Musa ensete</name>
    <dbReference type="NCBI Taxonomy" id="4639"/>
    <lineage>
        <taxon>Eukaryota</taxon>
        <taxon>Viridiplantae</taxon>
        <taxon>Streptophyta</taxon>
        <taxon>Embryophyta</taxon>
        <taxon>Tracheophyta</taxon>
        <taxon>Spermatophyta</taxon>
        <taxon>Magnoliopsida</taxon>
        <taxon>Liliopsida</taxon>
        <taxon>Zingiberales</taxon>
        <taxon>Musaceae</taxon>
        <taxon>Ensete</taxon>
    </lineage>
</organism>
<proteinExistence type="predicted"/>
<sequence>MMLRVRESSGFGWENEEEEEAQLPDEEEVLRKSGGLFSLSFLLWCRNFYSECCRLFVPGNLTALMAYHVVVPFHHVCRPCGEVCVYR</sequence>
<gene>
    <name evidence="2" type="ORF">BHM03_00004269</name>
</gene>
<protein>
    <submittedName>
        <fullName evidence="2">Uncharacterized protein</fullName>
    </submittedName>
</protein>
<feature type="region of interest" description="Disordered" evidence="1">
    <location>
        <begin position="1"/>
        <end position="24"/>
    </location>
</feature>
<evidence type="ECO:0000256" key="1">
    <source>
        <dbReference type="SAM" id="MobiDB-lite"/>
    </source>
</evidence>
<name>A0A445MAQ1_ENSVE</name>
<reference evidence="2" key="1">
    <citation type="journal article" date="2018" name="Data Brief">
        <title>Genome sequence data from 17 accessions of Ensete ventricosum, a staple food crop for millions in Ethiopia.</title>
        <authorList>
            <person name="Yemataw Z."/>
            <person name="Muzemil S."/>
            <person name="Ambachew D."/>
            <person name="Tripathi L."/>
            <person name="Tesfaye K."/>
            <person name="Chala A."/>
            <person name="Farbos A."/>
            <person name="O'Neill P."/>
            <person name="Moore K."/>
            <person name="Grant M."/>
            <person name="Studholme D.J."/>
        </authorList>
    </citation>
    <scope>NUCLEOTIDE SEQUENCE [LARGE SCALE GENOMIC DNA]</scope>
    <source>
        <tissue evidence="2">Leaf</tissue>
    </source>
</reference>
<dbReference type="Proteomes" id="UP000290560">
    <property type="component" value="Unassembled WGS sequence"/>
</dbReference>